<dbReference type="Proteomes" id="UP000325081">
    <property type="component" value="Unassembled WGS sequence"/>
</dbReference>
<reference evidence="3" key="1">
    <citation type="journal article" date="2019" name="Curr. Biol.">
        <title>Genome Sequence of Striga asiatica Provides Insight into the Evolution of Plant Parasitism.</title>
        <authorList>
            <person name="Yoshida S."/>
            <person name="Kim S."/>
            <person name="Wafula E.K."/>
            <person name="Tanskanen J."/>
            <person name="Kim Y.M."/>
            <person name="Honaas L."/>
            <person name="Yang Z."/>
            <person name="Spallek T."/>
            <person name="Conn C.E."/>
            <person name="Ichihashi Y."/>
            <person name="Cheong K."/>
            <person name="Cui S."/>
            <person name="Der J.P."/>
            <person name="Gundlach H."/>
            <person name="Jiao Y."/>
            <person name="Hori C."/>
            <person name="Ishida J.K."/>
            <person name="Kasahara H."/>
            <person name="Kiba T."/>
            <person name="Kim M.S."/>
            <person name="Koo N."/>
            <person name="Laohavisit A."/>
            <person name="Lee Y.H."/>
            <person name="Lumba S."/>
            <person name="McCourt P."/>
            <person name="Mortimer J.C."/>
            <person name="Mutuku J.M."/>
            <person name="Nomura T."/>
            <person name="Sasaki-Sekimoto Y."/>
            <person name="Seto Y."/>
            <person name="Wang Y."/>
            <person name="Wakatake T."/>
            <person name="Sakakibara H."/>
            <person name="Demura T."/>
            <person name="Yamaguchi S."/>
            <person name="Yoneyama K."/>
            <person name="Manabe R.I."/>
            <person name="Nelson D.C."/>
            <person name="Schulman A.H."/>
            <person name="Timko M.P."/>
            <person name="dePamphilis C.W."/>
            <person name="Choi D."/>
            <person name="Shirasu K."/>
        </authorList>
    </citation>
    <scope>NUCLEOTIDE SEQUENCE [LARGE SCALE GENOMIC DNA]</scope>
    <source>
        <strain evidence="3">cv. UVA1</strain>
    </source>
</reference>
<organism evidence="2 3">
    <name type="scientific">Striga asiatica</name>
    <name type="common">Asiatic witchweed</name>
    <name type="synonym">Buchnera asiatica</name>
    <dbReference type="NCBI Taxonomy" id="4170"/>
    <lineage>
        <taxon>Eukaryota</taxon>
        <taxon>Viridiplantae</taxon>
        <taxon>Streptophyta</taxon>
        <taxon>Embryophyta</taxon>
        <taxon>Tracheophyta</taxon>
        <taxon>Spermatophyta</taxon>
        <taxon>Magnoliopsida</taxon>
        <taxon>eudicotyledons</taxon>
        <taxon>Gunneridae</taxon>
        <taxon>Pentapetalae</taxon>
        <taxon>asterids</taxon>
        <taxon>lamiids</taxon>
        <taxon>Lamiales</taxon>
        <taxon>Orobanchaceae</taxon>
        <taxon>Buchnereae</taxon>
        <taxon>Striga</taxon>
    </lineage>
</organism>
<feature type="compositionally biased region" description="Polar residues" evidence="1">
    <location>
        <begin position="11"/>
        <end position="38"/>
    </location>
</feature>
<accession>A0A5A7R335</accession>
<evidence type="ECO:0000313" key="2">
    <source>
        <dbReference type="EMBL" id="GER51740.1"/>
    </source>
</evidence>
<dbReference type="AlphaFoldDB" id="A0A5A7R335"/>
<name>A0A5A7R335_STRAF</name>
<dbReference type="EMBL" id="BKCP01009848">
    <property type="protein sequence ID" value="GER51740.1"/>
    <property type="molecule type" value="Genomic_DNA"/>
</dbReference>
<feature type="region of interest" description="Disordered" evidence="1">
    <location>
        <begin position="1"/>
        <end position="45"/>
    </location>
</feature>
<dbReference type="OrthoDB" id="1712654at2759"/>
<protein>
    <submittedName>
        <fullName evidence="2">Fic family protein</fullName>
    </submittedName>
</protein>
<keyword evidence="3" id="KW-1185">Reference proteome</keyword>
<gene>
    <name evidence="2" type="ORF">STAS_29153</name>
</gene>
<comment type="caution">
    <text evidence="2">The sequence shown here is derived from an EMBL/GenBank/DDBJ whole genome shotgun (WGS) entry which is preliminary data.</text>
</comment>
<proteinExistence type="predicted"/>
<evidence type="ECO:0000313" key="3">
    <source>
        <dbReference type="Proteomes" id="UP000325081"/>
    </source>
</evidence>
<feature type="compositionally biased region" description="Basic and acidic residues" evidence="1">
    <location>
        <begin position="62"/>
        <end position="75"/>
    </location>
</feature>
<feature type="region of interest" description="Disordered" evidence="1">
    <location>
        <begin position="59"/>
        <end position="78"/>
    </location>
</feature>
<evidence type="ECO:0000256" key="1">
    <source>
        <dbReference type="SAM" id="MobiDB-lite"/>
    </source>
</evidence>
<sequence>MQPDKEDGGKVNSSGCQSHSKRFASSTKPVASTEQTKYTPRGQETKILINVLSRQSLQLSAKMEHPVTAHEDLYSSRKKNPMADKTAFLKMKKNLTAESQQTEMI</sequence>